<dbReference type="AlphaFoldDB" id="A0A1G6SEN0"/>
<proteinExistence type="predicted"/>
<organism evidence="1 2">
    <name type="scientific">Glycomyces harbinensis</name>
    <dbReference type="NCBI Taxonomy" id="58114"/>
    <lineage>
        <taxon>Bacteria</taxon>
        <taxon>Bacillati</taxon>
        <taxon>Actinomycetota</taxon>
        <taxon>Actinomycetes</taxon>
        <taxon>Glycomycetales</taxon>
        <taxon>Glycomycetaceae</taxon>
        <taxon>Glycomyces</taxon>
    </lineage>
</organism>
<dbReference type="Proteomes" id="UP000198949">
    <property type="component" value="Unassembled WGS sequence"/>
</dbReference>
<dbReference type="RefSeq" id="WP_091028872.1">
    <property type="nucleotide sequence ID" value="NZ_FNAD01000002.1"/>
</dbReference>
<reference evidence="2" key="1">
    <citation type="submission" date="2016-10" db="EMBL/GenBank/DDBJ databases">
        <authorList>
            <person name="Varghese N."/>
            <person name="Submissions S."/>
        </authorList>
    </citation>
    <scope>NUCLEOTIDE SEQUENCE [LARGE SCALE GENOMIC DNA]</scope>
    <source>
        <strain evidence="2">CGMCC 4.3516</strain>
    </source>
</reference>
<dbReference type="STRING" id="58114.SAMN05216270_10258"/>
<name>A0A1G6SEN0_9ACTN</name>
<keyword evidence="2" id="KW-1185">Reference proteome</keyword>
<dbReference type="EMBL" id="FNAD01000002">
    <property type="protein sequence ID" value="SDD15329.1"/>
    <property type="molecule type" value="Genomic_DNA"/>
</dbReference>
<gene>
    <name evidence="1" type="ORF">SAMN05216270_10258</name>
</gene>
<evidence type="ECO:0008006" key="3">
    <source>
        <dbReference type="Google" id="ProtNLM"/>
    </source>
</evidence>
<dbReference type="OrthoDB" id="3427309at2"/>
<accession>A0A1G6SEN0</accession>
<evidence type="ECO:0000313" key="1">
    <source>
        <dbReference type="EMBL" id="SDD15329.1"/>
    </source>
</evidence>
<sequence length="131" mass="14102">MIGGRILDVSAIVGFATSMPYPQAVVFTALEQNVVLAIPSGALTEAWSQARRRDRDALLVLLGLPVTVIMDLDQKSARDVGLMLSRSRQHGNIAAGHVAWCGLNRPGWPIVTGEPKTLLAFDSSLEIDQLP</sequence>
<protein>
    <recommendedName>
        <fullName evidence="3">PIN domain-containing protein</fullName>
    </recommendedName>
</protein>
<evidence type="ECO:0000313" key="2">
    <source>
        <dbReference type="Proteomes" id="UP000198949"/>
    </source>
</evidence>